<comment type="similarity">
    <text evidence="1">Belongs to the short-chain dehydrogenases/reductases (SDR) family.</text>
</comment>
<keyword evidence="2" id="KW-0560">Oxidoreductase</keyword>
<evidence type="ECO:0000256" key="2">
    <source>
        <dbReference type="ARBA" id="ARBA00023002"/>
    </source>
</evidence>
<dbReference type="Proteomes" id="UP000198605">
    <property type="component" value="Unassembled WGS sequence"/>
</dbReference>
<dbReference type="PRINTS" id="PR00081">
    <property type="entry name" value="GDHRDH"/>
</dbReference>
<dbReference type="GO" id="GO:0016491">
    <property type="term" value="F:oxidoreductase activity"/>
    <property type="evidence" value="ECO:0007669"/>
    <property type="project" value="UniProtKB-KW"/>
</dbReference>
<dbReference type="AlphaFoldDB" id="A0A1C6U8C0"/>
<dbReference type="InterPro" id="IPR051122">
    <property type="entry name" value="SDR_DHRS6-like"/>
</dbReference>
<dbReference type="SUPFAM" id="SSF51735">
    <property type="entry name" value="NAD(P)-binding Rossmann-fold domains"/>
    <property type="match status" value="1"/>
</dbReference>
<protein>
    <submittedName>
        <fullName evidence="3">NAD(P)-dependent dehydrogenase, short-chain alcohol dehydrogenase family</fullName>
    </submittedName>
</protein>
<accession>A0A1C6U8C0</accession>
<proteinExistence type="inferred from homology"/>
<gene>
    <name evidence="3" type="ORF">GA0070603_0964</name>
</gene>
<dbReference type="EMBL" id="FMIB01000002">
    <property type="protein sequence ID" value="SCL50345.1"/>
    <property type="molecule type" value="Genomic_DNA"/>
</dbReference>
<reference evidence="4" key="1">
    <citation type="submission" date="2016-06" db="EMBL/GenBank/DDBJ databases">
        <authorList>
            <person name="Varghese N."/>
            <person name="Submissions Spin"/>
        </authorList>
    </citation>
    <scope>NUCLEOTIDE SEQUENCE [LARGE SCALE GENOMIC DNA]</scope>
    <source>
        <strain evidence="4">DSM 44151</strain>
    </source>
</reference>
<sequence>MYTVAVMSENLTGKRILVVGGARGIGAEIVRRTGLAGADVVVATRSGPEVQIDVTDETTIARTAESLGAFDHVISTASAHHDVPVPDLEHDKIQAAFSAKVVGPLLLAKHFAPRMPADGSFLFFSGIVGWQPKPGTVVKGTANAALSALVTHLAVELAPLRINAIAPGITDSGTWDRLPNERRRALYDSAAAASLAGRVGTLEDVTDTALWLLSAGWVTGETVHVDGGARHR</sequence>
<dbReference type="Pfam" id="PF13561">
    <property type="entry name" value="adh_short_C2"/>
    <property type="match status" value="1"/>
</dbReference>
<evidence type="ECO:0000313" key="4">
    <source>
        <dbReference type="Proteomes" id="UP000198605"/>
    </source>
</evidence>
<dbReference type="PANTHER" id="PTHR43477">
    <property type="entry name" value="DIHYDROANTICAPSIN 7-DEHYDROGENASE"/>
    <property type="match status" value="1"/>
</dbReference>
<name>A0A1C6U8C0_9ACTN</name>
<dbReference type="InterPro" id="IPR002347">
    <property type="entry name" value="SDR_fam"/>
</dbReference>
<dbReference type="PANTHER" id="PTHR43477:SF1">
    <property type="entry name" value="DIHYDROANTICAPSIN 7-DEHYDROGENASE"/>
    <property type="match status" value="1"/>
</dbReference>
<evidence type="ECO:0000256" key="1">
    <source>
        <dbReference type="ARBA" id="ARBA00006484"/>
    </source>
</evidence>
<dbReference type="STRING" id="47854.GA0070603_0964"/>
<evidence type="ECO:0000313" key="3">
    <source>
        <dbReference type="EMBL" id="SCL50345.1"/>
    </source>
</evidence>
<keyword evidence="4" id="KW-1185">Reference proteome</keyword>
<dbReference type="InterPro" id="IPR036291">
    <property type="entry name" value="NAD(P)-bd_dom_sf"/>
</dbReference>
<dbReference type="Gene3D" id="3.40.50.720">
    <property type="entry name" value="NAD(P)-binding Rossmann-like Domain"/>
    <property type="match status" value="1"/>
</dbReference>
<organism evidence="3 4">
    <name type="scientific">Micromonospora chersina</name>
    <dbReference type="NCBI Taxonomy" id="47854"/>
    <lineage>
        <taxon>Bacteria</taxon>
        <taxon>Bacillati</taxon>
        <taxon>Actinomycetota</taxon>
        <taxon>Actinomycetes</taxon>
        <taxon>Micromonosporales</taxon>
        <taxon>Micromonosporaceae</taxon>
        <taxon>Micromonospora</taxon>
    </lineage>
</organism>